<name>A0A1C7MC74_GRIFR</name>
<sequence length="242" mass="27264">MDEDQAFLQTRLDNLKRDGESWRTDLEEREIKMRALTGLPRRSMKDDLYQAEEQMQCLGDLVTEVTKARKDLEKTISPAKTSGFRSRIESGASLMFESNSSAEMQLVTLQQTHNATLADLSSITDKNGDTKSPTRLHSFKSSRRMQPKCHRRDGASVSPTKRSVPSLKEVWMVEIAREGDLTLQQQDEHAAAINTRRADDMQKLRNEHAPVHRAAPQVAAAVEADAVKRLIATQRTFASDIT</sequence>
<evidence type="ECO:0000256" key="1">
    <source>
        <dbReference type="SAM" id="MobiDB-lite"/>
    </source>
</evidence>
<reference evidence="2 3" key="1">
    <citation type="submission" date="2016-03" db="EMBL/GenBank/DDBJ databases">
        <title>Whole genome sequencing of Grifola frondosa 9006-11.</title>
        <authorList>
            <person name="Min B."/>
            <person name="Park H."/>
            <person name="Kim J.-G."/>
            <person name="Cho H."/>
            <person name="Oh Y.-L."/>
            <person name="Kong W.-S."/>
            <person name="Choi I.-G."/>
        </authorList>
    </citation>
    <scope>NUCLEOTIDE SEQUENCE [LARGE SCALE GENOMIC DNA]</scope>
    <source>
        <strain evidence="2 3">9006-11</strain>
    </source>
</reference>
<feature type="compositionally biased region" description="Polar residues" evidence="1">
    <location>
        <begin position="122"/>
        <end position="135"/>
    </location>
</feature>
<feature type="compositionally biased region" description="Basic residues" evidence="1">
    <location>
        <begin position="137"/>
        <end position="151"/>
    </location>
</feature>
<evidence type="ECO:0000313" key="3">
    <source>
        <dbReference type="Proteomes" id="UP000092993"/>
    </source>
</evidence>
<comment type="caution">
    <text evidence="2">The sequence shown here is derived from an EMBL/GenBank/DDBJ whole genome shotgun (WGS) entry which is preliminary data.</text>
</comment>
<proteinExistence type="predicted"/>
<gene>
    <name evidence="2" type="ORF">A0H81_07785</name>
</gene>
<dbReference type="AlphaFoldDB" id="A0A1C7MC74"/>
<evidence type="ECO:0000313" key="2">
    <source>
        <dbReference type="EMBL" id="OBZ72584.1"/>
    </source>
</evidence>
<organism evidence="2 3">
    <name type="scientific">Grifola frondosa</name>
    <name type="common">Maitake</name>
    <name type="synonym">Polyporus frondosus</name>
    <dbReference type="NCBI Taxonomy" id="5627"/>
    <lineage>
        <taxon>Eukaryota</taxon>
        <taxon>Fungi</taxon>
        <taxon>Dikarya</taxon>
        <taxon>Basidiomycota</taxon>
        <taxon>Agaricomycotina</taxon>
        <taxon>Agaricomycetes</taxon>
        <taxon>Polyporales</taxon>
        <taxon>Grifolaceae</taxon>
        <taxon>Grifola</taxon>
    </lineage>
</organism>
<protein>
    <submittedName>
        <fullName evidence="2">Uncharacterized protein</fullName>
    </submittedName>
</protein>
<dbReference type="EMBL" id="LUGG01000009">
    <property type="protein sequence ID" value="OBZ72584.1"/>
    <property type="molecule type" value="Genomic_DNA"/>
</dbReference>
<dbReference type="Proteomes" id="UP000092993">
    <property type="component" value="Unassembled WGS sequence"/>
</dbReference>
<accession>A0A1C7MC74</accession>
<dbReference type="STRING" id="5627.A0A1C7MC74"/>
<keyword evidence="3" id="KW-1185">Reference proteome</keyword>
<feature type="region of interest" description="Disordered" evidence="1">
    <location>
        <begin position="122"/>
        <end position="163"/>
    </location>
</feature>